<name>A0A2S6N5Z3_RHOGL</name>
<evidence type="ECO:0000313" key="3">
    <source>
        <dbReference type="Proteomes" id="UP000239724"/>
    </source>
</evidence>
<dbReference type="AlphaFoldDB" id="A0A2S6N5Z3"/>
<comment type="caution">
    <text evidence="2">The sequence shown here is derived from an EMBL/GenBank/DDBJ whole genome shotgun (WGS) entry which is preliminary data.</text>
</comment>
<protein>
    <recommendedName>
        <fullName evidence="4">DUF5681 domain-containing protein</fullName>
    </recommendedName>
</protein>
<evidence type="ECO:0008006" key="4">
    <source>
        <dbReference type="Google" id="ProtNLM"/>
    </source>
</evidence>
<gene>
    <name evidence="2" type="ORF">CCS01_20255</name>
</gene>
<sequence>MVDRATKRGRGRTTVKLGSGAKPPQKLGRGRQPKYDEPMTRADRQSPYVRARQRDQAEVAYALRDTLWRSKATQAAVVAAYRDTPSGERLRRGLARLLNSKATDDPAEQETMKATRAFFDGLMSSDDRK</sequence>
<accession>A0A2S6N5Z3</accession>
<evidence type="ECO:0000313" key="2">
    <source>
        <dbReference type="EMBL" id="PPQ30034.1"/>
    </source>
</evidence>
<keyword evidence="3" id="KW-1185">Reference proteome</keyword>
<dbReference type="RefSeq" id="WP_104520637.1">
    <property type="nucleotide sequence ID" value="NZ_NHRY01000218.1"/>
</dbReference>
<reference evidence="2 3" key="1">
    <citation type="journal article" date="2018" name="Arch. Microbiol.">
        <title>New insights into the metabolic potential of the phototrophic purple bacterium Rhodopila globiformis DSM 161(T) from its draft genome sequence and evidence for a vanadium-dependent nitrogenase.</title>
        <authorList>
            <person name="Imhoff J.F."/>
            <person name="Rahn T."/>
            <person name="Kunzel S."/>
            <person name="Neulinger S.C."/>
        </authorList>
    </citation>
    <scope>NUCLEOTIDE SEQUENCE [LARGE SCALE GENOMIC DNA]</scope>
    <source>
        <strain evidence="2 3">DSM 161</strain>
    </source>
</reference>
<feature type="compositionally biased region" description="Basic and acidic residues" evidence="1">
    <location>
        <begin position="33"/>
        <end position="44"/>
    </location>
</feature>
<dbReference type="EMBL" id="NHRY01000218">
    <property type="protein sequence ID" value="PPQ30034.1"/>
    <property type="molecule type" value="Genomic_DNA"/>
</dbReference>
<feature type="region of interest" description="Disordered" evidence="1">
    <location>
        <begin position="1"/>
        <end position="53"/>
    </location>
</feature>
<dbReference type="Proteomes" id="UP000239724">
    <property type="component" value="Unassembled WGS sequence"/>
</dbReference>
<proteinExistence type="predicted"/>
<evidence type="ECO:0000256" key="1">
    <source>
        <dbReference type="SAM" id="MobiDB-lite"/>
    </source>
</evidence>
<organism evidence="2 3">
    <name type="scientific">Rhodopila globiformis</name>
    <name type="common">Rhodopseudomonas globiformis</name>
    <dbReference type="NCBI Taxonomy" id="1071"/>
    <lineage>
        <taxon>Bacteria</taxon>
        <taxon>Pseudomonadati</taxon>
        <taxon>Pseudomonadota</taxon>
        <taxon>Alphaproteobacteria</taxon>
        <taxon>Acetobacterales</taxon>
        <taxon>Acetobacteraceae</taxon>
        <taxon>Rhodopila</taxon>
    </lineage>
</organism>